<keyword evidence="3" id="KW-1185">Reference proteome</keyword>
<keyword evidence="1" id="KW-0812">Transmembrane</keyword>
<name>A0A392MRI9_9FABA</name>
<protein>
    <submittedName>
        <fullName evidence="2">Uncharacterized protein</fullName>
    </submittedName>
</protein>
<dbReference type="AlphaFoldDB" id="A0A392MRI9"/>
<gene>
    <name evidence="2" type="ORF">A2U01_0010766</name>
</gene>
<accession>A0A392MRI9</accession>
<evidence type="ECO:0000256" key="1">
    <source>
        <dbReference type="SAM" id="Phobius"/>
    </source>
</evidence>
<sequence length="172" mass="18860">MQGYDSTALAQGYESAKQGTNMTSSATFRDYCGYLLVFNVKWDGVQWFWFLIGSSGHTTTGNNSAPSFSFSFRSQSCVSPLLNPNRQDVAPEAGCAVDLRWSRHHLSPNPSRSPPWTVWLLSFCVAESGNNSSVDCDCSWLLQVLVHGSVMGTLAILCFMWNLCALLVGSLS</sequence>
<dbReference type="EMBL" id="LXQA010017064">
    <property type="protein sequence ID" value="MCH89862.1"/>
    <property type="molecule type" value="Genomic_DNA"/>
</dbReference>
<proteinExistence type="predicted"/>
<feature type="transmembrane region" description="Helical" evidence="1">
    <location>
        <begin position="140"/>
        <end position="168"/>
    </location>
</feature>
<keyword evidence="1" id="KW-0472">Membrane</keyword>
<evidence type="ECO:0000313" key="2">
    <source>
        <dbReference type="EMBL" id="MCH89862.1"/>
    </source>
</evidence>
<reference evidence="2 3" key="1">
    <citation type="journal article" date="2018" name="Front. Plant Sci.">
        <title>Red Clover (Trifolium pratense) and Zigzag Clover (T. medium) - A Picture of Genomic Similarities and Differences.</title>
        <authorList>
            <person name="Dluhosova J."/>
            <person name="Istvanek J."/>
            <person name="Nedelnik J."/>
            <person name="Repkova J."/>
        </authorList>
    </citation>
    <scope>NUCLEOTIDE SEQUENCE [LARGE SCALE GENOMIC DNA]</scope>
    <source>
        <strain evidence="3">cv. 10/8</strain>
        <tissue evidence="2">Leaf</tissue>
    </source>
</reference>
<comment type="caution">
    <text evidence="2">The sequence shown here is derived from an EMBL/GenBank/DDBJ whole genome shotgun (WGS) entry which is preliminary data.</text>
</comment>
<evidence type="ECO:0000313" key="3">
    <source>
        <dbReference type="Proteomes" id="UP000265520"/>
    </source>
</evidence>
<organism evidence="2 3">
    <name type="scientific">Trifolium medium</name>
    <dbReference type="NCBI Taxonomy" id="97028"/>
    <lineage>
        <taxon>Eukaryota</taxon>
        <taxon>Viridiplantae</taxon>
        <taxon>Streptophyta</taxon>
        <taxon>Embryophyta</taxon>
        <taxon>Tracheophyta</taxon>
        <taxon>Spermatophyta</taxon>
        <taxon>Magnoliopsida</taxon>
        <taxon>eudicotyledons</taxon>
        <taxon>Gunneridae</taxon>
        <taxon>Pentapetalae</taxon>
        <taxon>rosids</taxon>
        <taxon>fabids</taxon>
        <taxon>Fabales</taxon>
        <taxon>Fabaceae</taxon>
        <taxon>Papilionoideae</taxon>
        <taxon>50 kb inversion clade</taxon>
        <taxon>NPAAA clade</taxon>
        <taxon>Hologalegina</taxon>
        <taxon>IRL clade</taxon>
        <taxon>Trifolieae</taxon>
        <taxon>Trifolium</taxon>
    </lineage>
</organism>
<dbReference type="Proteomes" id="UP000265520">
    <property type="component" value="Unassembled WGS sequence"/>
</dbReference>
<keyword evidence="1" id="KW-1133">Transmembrane helix</keyword>